<dbReference type="Proteomes" id="UP000253153">
    <property type="component" value="Unassembled WGS sequence"/>
</dbReference>
<dbReference type="InterPro" id="IPR050281">
    <property type="entry name" value="Flavin_monoamine_oxidase"/>
</dbReference>
<comment type="similarity">
    <text evidence="1">Belongs to the flavin monoamine oxidase family.</text>
</comment>
<dbReference type="GO" id="GO:0003682">
    <property type="term" value="F:chromatin binding"/>
    <property type="evidence" value="ECO:0007669"/>
    <property type="project" value="TreeGrafter"/>
</dbReference>
<evidence type="ECO:0000313" key="5">
    <source>
        <dbReference type="EMBL" id="RBR26843.1"/>
    </source>
</evidence>
<dbReference type="EMBL" id="QKXC01000009">
    <property type="protein sequence ID" value="RBR26843.1"/>
    <property type="molecule type" value="Genomic_DNA"/>
</dbReference>
<dbReference type="InterPro" id="IPR036188">
    <property type="entry name" value="FAD/NAD-bd_sf"/>
</dbReference>
<comment type="caution">
    <text evidence="5">The sequence shown here is derived from an EMBL/GenBank/DDBJ whole genome shotgun (WGS) entry which is preliminary data.</text>
</comment>
<dbReference type="Pfam" id="PF01593">
    <property type="entry name" value="Amino_oxidase"/>
    <property type="match status" value="1"/>
</dbReference>
<keyword evidence="2" id="KW-0560">Oxidoreductase</keyword>
<dbReference type="GO" id="GO:0050660">
    <property type="term" value="F:flavin adenine dinucleotide binding"/>
    <property type="evidence" value="ECO:0007669"/>
    <property type="project" value="TreeGrafter"/>
</dbReference>
<organism evidence="5 6">
    <name type="scientific">Fusarium coffeatum</name>
    <dbReference type="NCBI Taxonomy" id="231269"/>
    <lineage>
        <taxon>Eukaryota</taxon>
        <taxon>Fungi</taxon>
        <taxon>Dikarya</taxon>
        <taxon>Ascomycota</taxon>
        <taxon>Pezizomycotina</taxon>
        <taxon>Sordariomycetes</taxon>
        <taxon>Hypocreomycetidae</taxon>
        <taxon>Hypocreales</taxon>
        <taxon>Nectriaceae</taxon>
        <taxon>Fusarium</taxon>
        <taxon>Fusarium incarnatum-equiseti species complex</taxon>
    </lineage>
</organism>
<evidence type="ECO:0000256" key="2">
    <source>
        <dbReference type="ARBA" id="ARBA00023002"/>
    </source>
</evidence>
<dbReference type="InterPro" id="IPR002937">
    <property type="entry name" value="Amino_oxidase"/>
</dbReference>
<evidence type="ECO:0000256" key="1">
    <source>
        <dbReference type="ARBA" id="ARBA00005995"/>
    </source>
</evidence>
<dbReference type="GeneID" id="41989871"/>
<dbReference type="AlphaFoldDB" id="A0A366SBY7"/>
<gene>
    <name evidence="5" type="ORF">FIESC28_00424</name>
</gene>
<evidence type="ECO:0000256" key="3">
    <source>
        <dbReference type="SAM" id="MobiDB-lite"/>
    </source>
</evidence>
<keyword evidence="6" id="KW-1185">Reference proteome</keyword>
<feature type="compositionally biased region" description="Basic and acidic residues" evidence="3">
    <location>
        <begin position="47"/>
        <end position="62"/>
    </location>
</feature>
<dbReference type="OrthoDB" id="7777654at2759"/>
<name>A0A366SBY7_9HYPO</name>
<dbReference type="PANTHER" id="PTHR10742">
    <property type="entry name" value="FLAVIN MONOAMINE OXIDASE"/>
    <property type="match status" value="1"/>
</dbReference>
<dbReference type="Gene3D" id="3.90.660.10">
    <property type="match status" value="1"/>
</dbReference>
<evidence type="ECO:0000259" key="4">
    <source>
        <dbReference type="Pfam" id="PF01593"/>
    </source>
</evidence>
<dbReference type="SUPFAM" id="SSF51905">
    <property type="entry name" value="FAD/NAD(P)-binding domain"/>
    <property type="match status" value="1"/>
</dbReference>
<sequence>MAIRAEHAPALSQEPIGLVPEGLRIAYAQHILNKHLRRLRGEEDEPLPERSLSHTPTSHESDQVVDKYDGRVAIVGAGATGLYLAMMLKFLEIKNVDIYEASDRIGGRCYTYSFPDDEDCPHNYYDIGAMRIPEIAAMKSTLNLIEYLGLTKSKYVLDAGCEPQMHYYSHKPELAPKGTLYEARIKDIIDSLNKNWNGAFKALIKGHDDDYSTRAWLMHIKPKLTYEQTEEAESAETSTGLFDQAFIESLCDFSDFQASKGKPWWRLEGGMSTLTDKMNECIEDPNWLPDNGISLKVKTKTPVLAMSESGNKIEVTLAGEEKPERYNMVFNTTAMGPLQRMDISGLVPGFGDEDAQQRILTGIRALSYDRACKVAIKFKSRWWKDMYQDSTTHVKIGGVSGTDLSISNVVYPSWDDGEKAAVLMVSYSWAQDATRMGALIPDYSKQEPCIDDTVVKQSFQDLAKLWSKADPTVTVDFLRDQYLTHHAYAWSHDPYTGGAFALFGPGQFKYLYPEFQHVFCDGKFAICGEALSPHHAWISGALDSAYLTMVRWLGHRKDHKRIEALKKSWFGAGRNKNTAEFDDTLMYWSVEVKK</sequence>
<proteinExistence type="inferred from homology"/>
<feature type="domain" description="Amine oxidase" evidence="4">
    <location>
        <begin position="81"/>
        <end position="546"/>
    </location>
</feature>
<dbReference type="GO" id="GO:0016491">
    <property type="term" value="F:oxidoreductase activity"/>
    <property type="evidence" value="ECO:0007669"/>
    <property type="project" value="UniProtKB-KW"/>
</dbReference>
<dbReference type="PANTHER" id="PTHR10742:SF386">
    <property type="entry name" value="LYSINE-SPECIFIC HISTONE DEMETHYLASE 1A"/>
    <property type="match status" value="1"/>
</dbReference>
<feature type="region of interest" description="Disordered" evidence="3">
    <location>
        <begin position="42"/>
        <end position="62"/>
    </location>
</feature>
<dbReference type="SUPFAM" id="SSF54373">
    <property type="entry name" value="FAD-linked reductases, C-terminal domain"/>
    <property type="match status" value="1"/>
</dbReference>
<accession>A0A366SBY7</accession>
<protein>
    <recommendedName>
        <fullName evidence="4">Amine oxidase domain-containing protein</fullName>
    </recommendedName>
</protein>
<dbReference type="RefSeq" id="XP_031021434.1">
    <property type="nucleotide sequence ID" value="XM_031154575.1"/>
</dbReference>
<dbReference type="GO" id="GO:0006338">
    <property type="term" value="P:chromatin remodeling"/>
    <property type="evidence" value="ECO:0007669"/>
    <property type="project" value="TreeGrafter"/>
</dbReference>
<dbReference type="Gene3D" id="3.50.50.60">
    <property type="entry name" value="FAD/NAD(P)-binding domain"/>
    <property type="match status" value="1"/>
</dbReference>
<evidence type="ECO:0000313" key="6">
    <source>
        <dbReference type="Proteomes" id="UP000253153"/>
    </source>
</evidence>
<reference evidence="5 6" key="1">
    <citation type="submission" date="2018-06" db="EMBL/GenBank/DDBJ databases">
        <title>Fusarium incarnatum-equiseti species complex species 28.</title>
        <authorList>
            <person name="Gardiner D.M."/>
        </authorList>
    </citation>
    <scope>NUCLEOTIDE SEQUENCE [LARGE SCALE GENOMIC DNA]</scope>
    <source>
        <strain evidence="5 6">FIESC_28</strain>
    </source>
</reference>